<dbReference type="PROSITE" id="PS50011">
    <property type="entry name" value="PROTEIN_KINASE_DOM"/>
    <property type="match status" value="1"/>
</dbReference>
<evidence type="ECO:0000259" key="9">
    <source>
        <dbReference type="PROSITE" id="PS50011"/>
    </source>
</evidence>
<evidence type="ECO:0000256" key="8">
    <source>
        <dbReference type="ARBA" id="ARBA00048679"/>
    </source>
</evidence>
<name>A0A6A6TH81_9PLEO</name>
<comment type="catalytic activity">
    <reaction evidence="8">
        <text>L-seryl-[protein] + ATP = O-phospho-L-seryl-[protein] + ADP + H(+)</text>
        <dbReference type="Rhea" id="RHEA:17989"/>
        <dbReference type="Rhea" id="RHEA-COMP:9863"/>
        <dbReference type="Rhea" id="RHEA-COMP:11604"/>
        <dbReference type="ChEBI" id="CHEBI:15378"/>
        <dbReference type="ChEBI" id="CHEBI:29999"/>
        <dbReference type="ChEBI" id="CHEBI:30616"/>
        <dbReference type="ChEBI" id="CHEBI:83421"/>
        <dbReference type="ChEBI" id="CHEBI:456216"/>
        <dbReference type="EC" id="2.7.11.1"/>
    </reaction>
</comment>
<keyword evidence="4" id="KW-0547">Nucleotide-binding</keyword>
<evidence type="ECO:0000256" key="7">
    <source>
        <dbReference type="ARBA" id="ARBA00047899"/>
    </source>
</evidence>
<dbReference type="PANTHER" id="PTHR47634:SF9">
    <property type="entry name" value="PROTEIN KINASE DOMAIN-CONTAINING PROTEIN-RELATED"/>
    <property type="match status" value="1"/>
</dbReference>
<gene>
    <name evidence="10" type="ORF">K491DRAFT_562980</name>
</gene>
<reference evidence="10" key="1">
    <citation type="journal article" date="2020" name="Stud. Mycol.">
        <title>101 Dothideomycetes genomes: a test case for predicting lifestyles and emergence of pathogens.</title>
        <authorList>
            <person name="Haridas S."/>
            <person name="Albert R."/>
            <person name="Binder M."/>
            <person name="Bloem J."/>
            <person name="Labutti K."/>
            <person name="Salamov A."/>
            <person name="Andreopoulos B."/>
            <person name="Baker S."/>
            <person name="Barry K."/>
            <person name="Bills G."/>
            <person name="Bluhm B."/>
            <person name="Cannon C."/>
            <person name="Castanera R."/>
            <person name="Culley D."/>
            <person name="Daum C."/>
            <person name="Ezra D."/>
            <person name="Gonzalez J."/>
            <person name="Henrissat B."/>
            <person name="Kuo A."/>
            <person name="Liang C."/>
            <person name="Lipzen A."/>
            <person name="Lutzoni F."/>
            <person name="Magnuson J."/>
            <person name="Mondo S."/>
            <person name="Nolan M."/>
            <person name="Ohm R."/>
            <person name="Pangilinan J."/>
            <person name="Park H.-J."/>
            <person name="Ramirez L."/>
            <person name="Alfaro M."/>
            <person name="Sun H."/>
            <person name="Tritt A."/>
            <person name="Yoshinaga Y."/>
            <person name="Zwiers L.-H."/>
            <person name="Turgeon B."/>
            <person name="Goodwin S."/>
            <person name="Spatafora J."/>
            <person name="Crous P."/>
            <person name="Grigoriev I."/>
        </authorList>
    </citation>
    <scope>NUCLEOTIDE SEQUENCE</scope>
    <source>
        <strain evidence="10">CBS 122681</strain>
    </source>
</reference>
<dbReference type="GO" id="GO:0005634">
    <property type="term" value="C:nucleus"/>
    <property type="evidence" value="ECO:0007669"/>
    <property type="project" value="TreeGrafter"/>
</dbReference>
<evidence type="ECO:0000256" key="2">
    <source>
        <dbReference type="ARBA" id="ARBA00022527"/>
    </source>
</evidence>
<keyword evidence="3" id="KW-0808">Transferase</keyword>
<organism evidence="10 11">
    <name type="scientific">Lophiostoma macrostomum CBS 122681</name>
    <dbReference type="NCBI Taxonomy" id="1314788"/>
    <lineage>
        <taxon>Eukaryota</taxon>
        <taxon>Fungi</taxon>
        <taxon>Dikarya</taxon>
        <taxon>Ascomycota</taxon>
        <taxon>Pezizomycotina</taxon>
        <taxon>Dothideomycetes</taxon>
        <taxon>Pleosporomycetidae</taxon>
        <taxon>Pleosporales</taxon>
        <taxon>Lophiostomataceae</taxon>
        <taxon>Lophiostoma</taxon>
    </lineage>
</organism>
<protein>
    <recommendedName>
        <fullName evidence="1">non-specific serine/threonine protein kinase</fullName>
        <ecNumber evidence="1">2.7.11.1</ecNumber>
    </recommendedName>
</protein>
<dbReference type="GO" id="GO:0004674">
    <property type="term" value="F:protein serine/threonine kinase activity"/>
    <property type="evidence" value="ECO:0007669"/>
    <property type="project" value="UniProtKB-KW"/>
</dbReference>
<dbReference type="EC" id="2.7.11.1" evidence="1"/>
<dbReference type="SUPFAM" id="SSF56112">
    <property type="entry name" value="Protein kinase-like (PK-like)"/>
    <property type="match status" value="1"/>
</dbReference>
<evidence type="ECO:0000256" key="5">
    <source>
        <dbReference type="ARBA" id="ARBA00022777"/>
    </source>
</evidence>
<dbReference type="Gene3D" id="3.30.200.20">
    <property type="entry name" value="Phosphorylase Kinase, domain 1"/>
    <property type="match status" value="1"/>
</dbReference>
<proteinExistence type="predicted"/>
<feature type="non-terminal residue" evidence="10">
    <location>
        <position position="141"/>
    </location>
</feature>
<evidence type="ECO:0000256" key="1">
    <source>
        <dbReference type="ARBA" id="ARBA00012513"/>
    </source>
</evidence>
<evidence type="ECO:0000313" key="11">
    <source>
        <dbReference type="Proteomes" id="UP000799324"/>
    </source>
</evidence>
<dbReference type="InterPro" id="IPR051334">
    <property type="entry name" value="SRPK"/>
</dbReference>
<keyword evidence="6" id="KW-0067">ATP-binding</keyword>
<dbReference type="EMBL" id="MU004313">
    <property type="protein sequence ID" value="KAF2658701.1"/>
    <property type="molecule type" value="Genomic_DNA"/>
</dbReference>
<evidence type="ECO:0000256" key="6">
    <source>
        <dbReference type="ARBA" id="ARBA00022840"/>
    </source>
</evidence>
<keyword evidence="2" id="KW-0723">Serine/threonine-protein kinase</keyword>
<dbReference type="InterPro" id="IPR000719">
    <property type="entry name" value="Prot_kinase_dom"/>
</dbReference>
<dbReference type="OrthoDB" id="5979581at2759"/>
<dbReference type="SMART" id="SM00220">
    <property type="entry name" value="S_TKc"/>
    <property type="match status" value="1"/>
</dbReference>
<keyword evidence="5 10" id="KW-0418">Kinase</keyword>
<dbReference type="PANTHER" id="PTHR47634">
    <property type="entry name" value="PROTEIN KINASE DOMAIN-CONTAINING PROTEIN-RELATED"/>
    <property type="match status" value="1"/>
</dbReference>
<accession>A0A6A6TH81</accession>
<dbReference type="GO" id="GO:0005524">
    <property type="term" value="F:ATP binding"/>
    <property type="evidence" value="ECO:0007669"/>
    <property type="project" value="UniProtKB-KW"/>
</dbReference>
<evidence type="ECO:0000256" key="4">
    <source>
        <dbReference type="ARBA" id="ARBA00022741"/>
    </source>
</evidence>
<dbReference type="AlphaFoldDB" id="A0A6A6TH81"/>
<dbReference type="Gene3D" id="1.10.510.10">
    <property type="entry name" value="Transferase(Phosphotransferase) domain 1"/>
    <property type="match status" value="1"/>
</dbReference>
<dbReference type="Pfam" id="PF00069">
    <property type="entry name" value="Pkinase"/>
    <property type="match status" value="1"/>
</dbReference>
<sequence length="141" mass="16129">YFAVQIHDVFKNGRYKVLNKLGFGGFSTIWAAQDNLDDKIVSLKVIRAKESSSNRELAILQRIQESTLQHPGRDHVVQLLDHFYEEQFGRKNLFIVLEFLGPSVYSVLQERLDLPFSQQLSRQLLLAVDYLQSLGIAHGGK</sequence>
<feature type="non-terminal residue" evidence="10">
    <location>
        <position position="1"/>
    </location>
</feature>
<evidence type="ECO:0000256" key="3">
    <source>
        <dbReference type="ARBA" id="ARBA00022679"/>
    </source>
</evidence>
<evidence type="ECO:0000313" key="10">
    <source>
        <dbReference type="EMBL" id="KAF2658701.1"/>
    </source>
</evidence>
<keyword evidence="11" id="KW-1185">Reference proteome</keyword>
<dbReference type="GO" id="GO:0050684">
    <property type="term" value="P:regulation of mRNA processing"/>
    <property type="evidence" value="ECO:0007669"/>
    <property type="project" value="TreeGrafter"/>
</dbReference>
<feature type="domain" description="Protein kinase" evidence="9">
    <location>
        <begin position="15"/>
        <end position="141"/>
    </location>
</feature>
<dbReference type="GO" id="GO:0005737">
    <property type="term" value="C:cytoplasm"/>
    <property type="evidence" value="ECO:0007669"/>
    <property type="project" value="TreeGrafter"/>
</dbReference>
<dbReference type="GO" id="GO:0000245">
    <property type="term" value="P:spliceosomal complex assembly"/>
    <property type="evidence" value="ECO:0007669"/>
    <property type="project" value="TreeGrafter"/>
</dbReference>
<dbReference type="Proteomes" id="UP000799324">
    <property type="component" value="Unassembled WGS sequence"/>
</dbReference>
<comment type="catalytic activity">
    <reaction evidence="7">
        <text>L-threonyl-[protein] + ATP = O-phospho-L-threonyl-[protein] + ADP + H(+)</text>
        <dbReference type="Rhea" id="RHEA:46608"/>
        <dbReference type="Rhea" id="RHEA-COMP:11060"/>
        <dbReference type="Rhea" id="RHEA-COMP:11605"/>
        <dbReference type="ChEBI" id="CHEBI:15378"/>
        <dbReference type="ChEBI" id="CHEBI:30013"/>
        <dbReference type="ChEBI" id="CHEBI:30616"/>
        <dbReference type="ChEBI" id="CHEBI:61977"/>
        <dbReference type="ChEBI" id="CHEBI:456216"/>
        <dbReference type="EC" id="2.7.11.1"/>
    </reaction>
</comment>
<dbReference type="InterPro" id="IPR011009">
    <property type="entry name" value="Kinase-like_dom_sf"/>
</dbReference>